<evidence type="ECO:0000256" key="1">
    <source>
        <dbReference type="ARBA" id="ARBA00022468"/>
    </source>
</evidence>
<keyword evidence="3" id="KW-0677">Repeat</keyword>
<dbReference type="AlphaFoldDB" id="A0A9W8CN28"/>
<accession>A0A9W8CN28</accession>
<proteinExistence type="predicted"/>
<reference evidence="4" key="1">
    <citation type="submission" date="2022-07" db="EMBL/GenBank/DDBJ databases">
        <title>Phylogenomic reconstructions and comparative analyses of Kickxellomycotina fungi.</title>
        <authorList>
            <person name="Reynolds N.K."/>
            <person name="Stajich J.E."/>
            <person name="Barry K."/>
            <person name="Grigoriev I.V."/>
            <person name="Crous P."/>
            <person name="Smith M.E."/>
        </authorList>
    </citation>
    <scope>NUCLEOTIDE SEQUENCE</scope>
    <source>
        <strain evidence="4">NBRC 105413</strain>
    </source>
</reference>
<keyword evidence="1" id="KW-0343">GTPase activation</keyword>
<evidence type="ECO:0000313" key="4">
    <source>
        <dbReference type="EMBL" id="KAJ1648285.1"/>
    </source>
</evidence>
<dbReference type="Proteomes" id="UP001145021">
    <property type="component" value="Unassembled WGS sequence"/>
</dbReference>
<protein>
    <submittedName>
        <fullName evidence="4">Uncharacterized protein</fullName>
    </submittedName>
</protein>
<dbReference type="GO" id="GO:0005829">
    <property type="term" value="C:cytosol"/>
    <property type="evidence" value="ECO:0007669"/>
    <property type="project" value="TreeGrafter"/>
</dbReference>
<dbReference type="GO" id="GO:0006913">
    <property type="term" value="P:nucleocytoplasmic transport"/>
    <property type="evidence" value="ECO:0007669"/>
    <property type="project" value="TreeGrafter"/>
</dbReference>
<gene>
    <name evidence="4" type="ORF">LPJ64_000441</name>
</gene>
<sequence>MEQYLYTFLKFGKTREKQSKALTVPQASSLVAASPKSKVLSYFDIHNESVIRRLIINISQGDYAHLPNISDIKALFNNPQYGAILHGAYHTLQLTQITIDEVTARVISVILLSRQCRCRALKIRNCAFTESGRKILFSALSIMADLPLLQRKRKSSSTFSLFTTMQDARYRVSTVQDIDNNKQTGPGKFPIRQPSFEDLARYSSGLSDNDENAPSGLYSLELIRIGLTDEQCSRLSDILCAQPYLRCLRLCSNRIGPNGIGKIVKALSSSCPMLKTLDLSDNRMRSAGAEMLAQYLVTAGQQIENLDISSNEIAHTGADRVVHVLESEYQLGIRHLNLDMNQLELHGCETLGRALAHNKTLITLKCSRNNIFDQGCERLFAQLGRNTTLCYLDVSGNFITHIGAQFIGRYLQNTEQQQRQTSAVYLADKGLEPGLLTLDVSGNSLQDEGIEGICNGLQRNCHLLHLVANNIEISDEGAANISKLLEYKSKMTTSLLTLSLRTNRHITQTGYRALVSGCKINQHILRLSVDMQFEGWGTIWRDTERAFIYNTLRAMDRYRVPLLIVSRGRLLLRNKANAKGILRLPMDIRRLIVYELDRYRVLRPEQRRRAMDIASDRFFRCNWDKMQFLAHVLGNDFMFVVHIMEAVRS</sequence>
<dbReference type="GO" id="GO:0048471">
    <property type="term" value="C:perinuclear region of cytoplasm"/>
    <property type="evidence" value="ECO:0007669"/>
    <property type="project" value="TreeGrafter"/>
</dbReference>
<keyword evidence="5" id="KW-1185">Reference proteome</keyword>
<dbReference type="GO" id="GO:0005634">
    <property type="term" value="C:nucleus"/>
    <property type="evidence" value="ECO:0007669"/>
    <property type="project" value="TreeGrafter"/>
</dbReference>
<evidence type="ECO:0000256" key="3">
    <source>
        <dbReference type="ARBA" id="ARBA00022737"/>
    </source>
</evidence>
<dbReference type="EMBL" id="JANBOH010000008">
    <property type="protein sequence ID" value="KAJ1648285.1"/>
    <property type="molecule type" value="Genomic_DNA"/>
</dbReference>
<dbReference type="InterPro" id="IPR001611">
    <property type="entry name" value="Leu-rich_rpt"/>
</dbReference>
<dbReference type="Gene3D" id="3.80.10.10">
    <property type="entry name" value="Ribonuclease Inhibitor"/>
    <property type="match status" value="3"/>
</dbReference>
<dbReference type="GO" id="GO:0031267">
    <property type="term" value="F:small GTPase binding"/>
    <property type="evidence" value="ECO:0007669"/>
    <property type="project" value="TreeGrafter"/>
</dbReference>
<organism evidence="4 5">
    <name type="scientific">Coemansia asiatica</name>
    <dbReference type="NCBI Taxonomy" id="1052880"/>
    <lineage>
        <taxon>Eukaryota</taxon>
        <taxon>Fungi</taxon>
        <taxon>Fungi incertae sedis</taxon>
        <taxon>Zoopagomycota</taxon>
        <taxon>Kickxellomycotina</taxon>
        <taxon>Kickxellomycetes</taxon>
        <taxon>Kickxellales</taxon>
        <taxon>Kickxellaceae</taxon>
        <taxon>Coemansia</taxon>
    </lineage>
</organism>
<evidence type="ECO:0000313" key="5">
    <source>
        <dbReference type="Proteomes" id="UP001145021"/>
    </source>
</evidence>
<keyword evidence="2" id="KW-0433">Leucine-rich repeat</keyword>
<dbReference type="InterPro" id="IPR027038">
    <property type="entry name" value="RanGap"/>
</dbReference>
<name>A0A9W8CN28_9FUNG</name>
<dbReference type="SMART" id="SM00368">
    <property type="entry name" value="LRR_RI"/>
    <property type="match status" value="9"/>
</dbReference>
<dbReference type="SUPFAM" id="SSF52047">
    <property type="entry name" value="RNI-like"/>
    <property type="match status" value="1"/>
</dbReference>
<comment type="caution">
    <text evidence="4">The sequence shown here is derived from an EMBL/GenBank/DDBJ whole genome shotgun (WGS) entry which is preliminary data.</text>
</comment>
<dbReference type="PANTHER" id="PTHR24113">
    <property type="entry name" value="RAN GTPASE-ACTIVATING PROTEIN 1"/>
    <property type="match status" value="1"/>
</dbReference>
<evidence type="ECO:0000256" key="2">
    <source>
        <dbReference type="ARBA" id="ARBA00022614"/>
    </source>
</evidence>
<dbReference type="GO" id="GO:0005096">
    <property type="term" value="F:GTPase activator activity"/>
    <property type="evidence" value="ECO:0007669"/>
    <property type="project" value="UniProtKB-KW"/>
</dbReference>
<dbReference type="InterPro" id="IPR032675">
    <property type="entry name" value="LRR_dom_sf"/>
</dbReference>
<dbReference type="PANTHER" id="PTHR24113:SF12">
    <property type="entry name" value="RAN GTPASE-ACTIVATING PROTEIN 1"/>
    <property type="match status" value="1"/>
</dbReference>
<dbReference type="Pfam" id="PF13516">
    <property type="entry name" value="LRR_6"/>
    <property type="match status" value="2"/>
</dbReference>